<evidence type="ECO:0000313" key="3">
    <source>
        <dbReference type="EMBL" id="TDN48409.1"/>
    </source>
</evidence>
<dbReference type="OrthoDB" id="9770435at2"/>
<proteinExistence type="predicted"/>
<evidence type="ECO:0008006" key="5">
    <source>
        <dbReference type="Google" id="ProtNLM"/>
    </source>
</evidence>
<dbReference type="Pfam" id="PF08495">
    <property type="entry name" value="FIST"/>
    <property type="match status" value="1"/>
</dbReference>
<dbReference type="AlphaFoldDB" id="A0A4R6DUW9"/>
<evidence type="ECO:0000259" key="2">
    <source>
        <dbReference type="SMART" id="SM01204"/>
    </source>
</evidence>
<gene>
    <name evidence="3" type="ORF">C7389_11576</name>
</gene>
<dbReference type="InterPro" id="IPR013702">
    <property type="entry name" value="FIST_domain_N"/>
</dbReference>
<organism evidence="3 4">
    <name type="scientific">Azoarcus indigens</name>
    <dbReference type="NCBI Taxonomy" id="29545"/>
    <lineage>
        <taxon>Bacteria</taxon>
        <taxon>Pseudomonadati</taxon>
        <taxon>Pseudomonadota</taxon>
        <taxon>Betaproteobacteria</taxon>
        <taxon>Rhodocyclales</taxon>
        <taxon>Zoogloeaceae</taxon>
        <taxon>Azoarcus</taxon>
    </lineage>
</organism>
<accession>A0A4R6DUW9</accession>
<reference evidence="3 4" key="1">
    <citation type="submission" date="2019-03" db="EMBL/GenBank/DDBJ databases">
        <title>Genomic Encyclopedia of Type Strains, Phase IV (KMG-IV): sequencing the most valuable type-strain genomes for metagenomic binning, comparative biology and taxonomic classification.</title>
        <authorList>
            <person name="Goeker M."/>
        </authorList>
    </citation>
    <scope>NUCLEOTIDE SEQUENCE [LARGE SCALE GENOMIC DNA]</scope>
    <source>
        <strain evidence="3 4">DSM 12121</strain>
    </source>
</reference>
<evidence type="ECO:0000259" key="1">
    <source>
        <dbReference type="SMART" id="SM00897"/>
    </source>
</evidence>
<comment type="caution">
    <text evidence="3">The sequence shown here is derived from an EMBL/GenBank/DDBJ whole genome shotgun (WGS) entry which is preliminary data.</text>
</comment>
<dbReference type="SMART" id="SM00897">
    <property type="entry name" value="FIST"/>
    <property type="match status" value="1"/>
</dbReference>
<name>A0A4R6DUW9_9RHOO</name>
<dbReference type="Proteomes" id="UP000295129">
    <property type="component" value="Unassembled WGS sequence"/>
</dbReference>
<keyword evidence="4" id="KW-1185">Reference proteome</keyword>
<dbReference type="PANTHER" id="PTHR40252:SF2">
    <property type="entry name" value="BLR0328 PROTEIN"/>
    <property type="match status" value="1"/>
</dbReference>
<dbReference type="RefSeq" id="WP_133593542.1">
    <property type="nucleotide sequence ID" value="NZ_SNVV01000015.1"/>
</dbReference>
<feature type="domain" description="FIST C-domain" evidence="2">
    <location>
        <begin position="227"/>
        <end position="357"/>
    </location>
</feature>
<sequence>MPIRVQYGKTSQAAPAEAVAELARQLDAAALQAAIIFCASQYDLAELGGALKQAFPCPVIACTSSGQIGLGGFERAGLVGIGISGNFHVQLFPISPLADHAAQAVAIASTTKARAASGEGGRNRFGLLLIDGLSMLEERVTASLYQALDNVPIIGGSAGDDLKFEGTAVYDGDGHFLSGAAVFALIDTDAAILPFKVQHFRPSDTEFVITAADPEQRIIYEMNGEPAALAYAQALNRSVAALGPELFSKHPLVLTYGAETYVRSILRCNPDQSLTCYCAIEEGLIVTLGVADSPLETLRLALDKVNEALGGTTLILACDCILRRLEFEHTGDFRAIGRLMAENKVFGFSTYGEQFNGIHVNQTFTGIALGA</sequence>
<protein>
    <recommendedName>
        <fullName evidence="5">FIST-like protein</fullName>
    </recommendedName>
</protein>
<dbReference type="InterPro" id="IPR019494">
    <property type="entry name" value="FIST_C"/>
</dbReference>
<feature type="domain" description="FIST" evidence="1">
    <location>
        <begin position="29"/>
        <end position="226"/>
    </location>
</feature>
<dbReference type="PANTHER" id="PTHR40252">
    <property type="entry name" value="BLR0328 PROTEIN"/>
    <property type="match status" value="1"/>
</dbReference>
<dbReference type="Pfam" id="PF10442">
    <property type="entry name" value="FIST_C"/>
    <property type="match status" value="1"/>
</dbReference>
<dbReference type="EMBL" id="SNVV01000015">
    <property type="protein sequence ID" value="TDN48409.1"/>
    <property type="molecule type" value="Genomic_DNA"/>
</dbReference>
<dbReference type="SMART" id="SM01204">
    <property type="entry name" value="FIST_C"/>
    <property type="match status" value="1"/>
</dbReference>
<evidence type="ECO:0000313" key="4">
    <source>
        <dbReference type="Proteomes" id="UP000295129"/>
    </source>
</evidence>